<organism evidence="8">
    <name type="scientific">freshwater metagenome</name>
    <dbReference type="NCBI Taxonomy" id="449393"/>
    <lineage>
        <taxon>unclassified sequences</taxon>
        <taxon>metagenomes</taxon>
        <taxon>ecological metagenomes</taxon>
    </lineage>
</organism>
<dbReference type="InterPro" id="IPR033658">
    <property type="entry name" value="GRX_PICOT-like"/>
</dbReference>
<dbReference type="EMBL" id="CAESAN010000055">
    <property type="protein sequence ID" value="CAB4343283.1"/>
    <property type="molecule type" value="Genomic_DNA"/>
</dbReference>
<evidence type="ECO:0000259" key="7">
    <source>
        <dbReference type="Pfam" id="PF00462"/>
    </source>
</evidence>
<keyword evidence="2" id="KW-0479">Metal-binding</keyword>
<feature type="region of interest" description="Disordered" evidence="6">
    <location>
        <begin position="109"/>
        <end position="135"/>
    </location>
</feature>
<name>A0A6J5ZV94_9ZZZZ</name>
<dbReference type="NCBIfam" id="TIGR00365">
    <property type="entry name" value="Grx4 family monothiol glutaredoxin"/>
    <property type="match status" value="1"/>
</dbReference>
<evidence type="ECO:0000256" key="3">
    <source>
        <dbReference type="ARBA" id="ARBA00023004"/>
    </source>
</evidence>
<evidence type="ECO:0000256" key="6">
    <source>
        <dbReference type="SAM" id="MobiDB-lite"/>
    </source>
</evidence>
<dbReference type="GO" id="GO:0046872">
    <property type="term" value="F:metal ion binding"/>
    <property type="evidence" value="ECO:0007669"/>
    <property type="project" value="UniProtKB-KW"/>
</dbReference>
<evidence type="ECO:0000256" key="4">
    <source>
        <dbReference type="ARBA" id="ARBA00023014"/>
    </source>
</evidence>
<evidence type="ECO:0000313" key="8">
    <source>
        <dbReference type="EMBL" id="CAB4343283.1"/>
    </source>
</evidence>
<dbReference type="PROSITE" id="PS51354">
    <property type="entry name" value="GLUTAREDOXIN_2"/>
    <property type="match status" value="1"/>
</dbReference>
<evidence type="ECO:0000256" key="2">
    <source>
        <dbReference type="ARBA" id="ARBA00022723"/>
    </source>
</evidence>
<reference evidence="8" key="1">
    <citation type="submission" date="2020-05" db="EMBL/GenBank/DDBJ databases">
        <authorList>
            <person name="Chiriac C."/>
            <person name="Salcher M."/>
            <person name="Ghai R."/>
            <person name="Kavagutti S V."/>
        </authorList>
    </citation>
    <scope>NUCLEOTIDE SEQUENCE</scope>
</reference>
<accession>A0A6J5ZV94</accession>
<dbReference type="InterPro" id="IPR036249">
    <property type="entry name" value="Thioredoxin-like_sf"/>
</dbReference>
<dbReference type="CDD" id="cd03028">
    <property type="entry name" value="GRX_PICOT_like"/>
    <property type="match status" value="1"/>
</dbReference>
<feature type="domain" description="Glutaredoxin" evidence="7">
    <location>
        <begin position="22"/>
        <end position="86"/>
    </location>
</feature>
<dbReference type="InterPro" id="IPR002109">
    <property type="entry name" value="Glutaredoxin"/>
</dbReference>
<dbReference type="AlphaFoldDB" id="A0A6J5ZV94"/>
<evidence type="ECO:0000256" key="5">
    <source>
        <dbReference type="ARBA" id="ARBA00023284"/>
    </source>
</evidence>
<dbReference type="PANTHER" id="PTHR10293">
    <property type="entry name" value="GLUTAREDOXIN FAMILY MEMBER"/>
    <property type="match status" value="1"/>
</dbReference>
<sequence length="135" mass="14227">MTDQPENPLRDALAEAIASNDVILFMKGTPEQPMCGFSARTCAALTATKTEFSSVDVLADPRIRQELSSLSNWPTIPQLFVRGELVGGADIVGQMYESGELATVLGAPSSATAEPLPEAAKPGEAAPIQIENRLG</sequence>
<protein>
    <submittedName>
        <fullName evidence="8">Unannotated protein</fullName>
    </submittedName>
</protein>
<dbReference type="PANTHER" id="PTHR10293:SF72">
    <property type="entry name" value="MONOTHIOL GLUTAREDOXIN-S14, CHLOROPLASTIC"/>
    <property type="match status" value="1"/>
</dbReference>
<proteinExistence type="predicted"/>
<dbReference type="SUPFAM" id="SSF52833">
    <property type="entry name" value="Thioredoxin-like"/>
    <property type="match status" value="1"/>
</dbReference>
<gene>
    <name evidence="8" type="ORF">UFOPK3547_00785</name>
</gene>
<keyword evidence="4" id="KW-0411">Iron-sulfur</keyword>
<evidence type="ECO:0000256" key="1">
    <source>
        <dbReference type="ARBA" id="ARBA00022714"/>
    </source>
</evidence>
<dbReference type="GO" id="GO:0051537">
    <property type="term" value="F:2 iron, 2 sulfur cluster binding"/>
    <property type="evidence" value="ECO:0007669"/>
    <property type="project" value="UniProtKB-KW"/>
</dbReference>
<keyword evidence="5" id="KW-0676">Redox-active center</keyword>
<dbReference type="InterPro" id="IPR004480">
    <property type="entry name" value="Monothiol_GRX-rel"/>
</dbReference>
<keyword evidence="3" id="KW-0408">Iron</keyword>
<dbReference type="Gene3D" id="3.40.30.10">
    <property type="entry name" value="Glutaredoxin"/>
    <property type="match status" value="1"/>
</dbReference>
<dbReference type="Pfam" id="PF00462">
    <property type="entry name" value="Glutaredoxin"/>
    <property type="match status" value="1"/>
</dbReference>
<keyword evidence="1" id="KW-0001">2Fe-2S</keyword>